<keyword evidence="5 8" id="KW-1133">Transmembrane helix</keyword>
<evidence type="ECO:0000256" key="8">
    <source>
        <dbReference type="SAM" id="Phobius"/>
    </source>
</evidence>
<feature type="transmembrane region" description="Helical" evidence="8">
    <location>
        <begin position="414"/>
        <end position="433"/>
    </location>
</feature>
<comment type="similarity">
    <text evidence="2">Belongs to the major facilitator superfamily.</text>
</comment>
<evidence type="ECO:0000313" key="10">
    <source>
        <dbReference type="EMBL" id="RSH90338.1"/>
    </source>
</evidence>
<evidence type="ECO:0000256" key="6">
    <source>
        <dbReference type="ARBA" id="ARBA00023136"/>
    </source>
</evidence>
<evidence type="ECO:0000256" key="7">
    <source>
        <dbReference type="SAM" id="MobiDB-lite"/>
    </source>
</evidence>
<feature type="transmembrane region" description="Helical" evidence="8">
    <location>
        <begin position="126"/>
        <end position="147"/>
    </location>
</feature>
<gene>
    <name evidence="10" type="ORF">EHS25_001672</name>
</gene>
<dbReference type="InterPro" id="IPR011701">
    <property type="entry name" value="MFS"/>
</dbReference>
<evidence type="ECO:0000256" key="1">
    <source>
        <dbReference type="ARBA" id="ARBA00004127"/>
    </source>
</evidence>
<feature type="region of interest" description="Disordered" evidence="7">
    <location>
        <begin position="1"/>
        <end position="48"/>
    </location>
</feature>
<accession>A0A427YGX9</accession>
<keyword evidence="11" id="KW-1185">Reference proteome</keyword>
<dbReference type="GO" id="GO:0012505">
    <property type="term" value="C:endomembrane system"/>
    <property type="evidence" value="ECO:0007669"/>
    <property type="project" value="UniProtKB-SubCell"/>
</dbReference>
<dbReference type="InterPro" id="IPR051788">
    <property type="entry name" value="MFS_Transporter"/>
</dbReference>
<evidence type="ECO:0000256" key="4">
    <source>
        <dbReference type="ARBA" id="ARBA00022692"/>
    </source>
</evidence>
<keyword evidence="3" id="KW-0813">Transport</keyword>
<feature type="transmembrane region" description="Helical" evidence="8">
    <location>
        <begin position="348"/>
        <end position="371"/>
    </location>
</feature>
<dbReference type="EMBL" id="RSCD01000011">
    <property type="protein sequence ID" value="RSH90338.1"/>
    <property type="molecule type" value="Genomic_DNA"/>
</dbReference>
<dbReference type="OrthoDB" id="413079at2759"/>
<dbReference type="PROSITE" id="PS50850">
    <property type="entry name" value="MFS"/>
    <property type="match status" value="1"/>
</dbReference>
<dbReference type="InterPro" id="IPR036259">
    <property type="entry name" value="MFS_trans_sf"/>
</dbReference>
<dbReference type="AlphaFoldDB" id="A0A427YGX9"/>
<evidence type="ECO:0000256" key="2">
    <source>
        <dbReference type="ARBA" id="ARBA00008335"/>
    </source>
</evidence>
<dbReference type="PANTHER" id="PTHR23514">
    <property type="entry name" value="BYPASS OF STOP CODON PROTEIN 6"/>
    <property type="match status" value="1"/>
</dbReference>
<dbReference type="PANTHER" id="PTHR23514:SF3">
    <property type="entry name" value="BYPASS OF STOP CODON PROTEIN 6"/>
    <property type="match status" value="1"/>
</dbReference>
<dbReference type="GO" id="GO:0022857">
    <property type="term" value="F:transmembrane transporter activity"/>
    <property type="evidence" value="ECO:0007669"/>
    <property type="project" value="InterPro"/>
</dbReference>
<comment type="caution">
    <text evidence="10">The sequence shown here is derived from an EMBL/GenBank/DDBJ whole genome shotgun (WGS) entry which is preliminary data.</text>
</comment>
<evidence type="ECO:0000256" key="3">
    <source>
        <dbReference type="ARBA" id="ARBA00022448"/>
    </source>
</evidence>
<feature type="domain" description="Major facilitator superfamily (MFS) profile" evidence="9">
    <location>
        <begin position="93"/>
        <end position="525"/>
    </location>
</feature>
<protein>
    <recommendedName>
        <fullName evidence="9">Major facilitator superfamily (MFS) profile domain-containing protein</fullName>
    </recommendedName>
</protein>
<evidence type="ECO:0000256" key="5">
    <source>
        <dbReference type="ARBA" id="ARBA00022989"/>
    </source>
</evidence>
<feature type="transmembrane region" description="Helical" evidence="8">
    <location>
        <begin position="154"/>
        <end position="174"/>
    </location>
</feature>
<evidence type="ECO:0000259" key="9">
    <source>
        <dbReference type="PROSITE" id="PS50850"/>
    </source>
</evidence>
<dbReference type="Pfam" id="PF07690">
    <property type="entry name" value="MFS_1"/>
    <property type="match status" value="1"/>
</dbReference>
<evidence type="ECO:0000313" key="11">
    <source>
        <dbReference type="Proteomes" id="UP000279259"/>
    </source>
</evidence>
<feature type="transmembrane region" description="Helical" evidence="8">
    <location>
        <begin position="88"/>
        <end position="106"/>
    </location>
</feature>
<keyword evidence="4 8" id="KW-0812">Transmembrane</keyword>
<feature type="transmembrane region" description="Helical" evidence="8">
    <location>
        <begin position="439"/>
        <end position="461"/>
    </location>
</feature>
<name>A0A427YGX9_9TREE</name>
<feature type="compositionally biased region" description="Polar residues" evidence="7">
    <location>
        <begin position="19"/>
        <end position="32"/>
    </location>
</feature>
<feature type="transmembrane region" description="Helical" evidence="8">
    <location>
        <begin position="180"/>
        <end position="196"/>
    </location>
</feature>
<dbReference type="Gene3D" id="1.20.1250.20">
    <property type="entry name" value="MFS general substrate transporter like domains"/>
    <property type="match status" value="2"/>
</dbReference>
<feature type="transmembrane region" description="Helical" evidence="8">
    <location>
        <begin position="216"/>
        <end position="238"/>
    </location>
</feature>
<feature type="compositionally biased region" description="Low complexity" evidence="7">
    <location>
        <begin position="295"/>
        <end position="309"/>
    </location>
</feature>
<reference evidence="10 11" key="1">
    <citation type="submission" date="2018-11" db="EMBL/GenBank/DDBJ databases">
        <title>Genome sequence of Saitozyma podzolica DSM 27192.</title>
        <authorList>
            <person name="Aliyu H."/>
            <person name="Gorte O."/>
            <person name="Ochsenreither K."/>
        </authorList>
    </citation>
    <scope>NUCLEOTIDE SEQUENCE [LARGE SCALE GENOMIC DNA]</scope>
    <source>
        <strain evidence="10 11">DSM 27192</strain>
    </source>
</reference>
<feature type="region of interest" description="Disordered" evidence="7">
    <location>
        <begin position="277"/>
        <end position="337"/>
    </location>
</feature>
<feature type="compositionally biased region" description="Basic and acidic residues" evidence="7">
    <location>
        <begin position="325"/>
        <end position="334"/>
    </location>
</feature>
<dbReference type="InterPro" id="IPR020846">
    <property type="entry name" value="MFS_dom"/>
</dbReference>
<feature type="transmembrane region" description="Helical" evidence="8">
    <location>
        <begin position="383"/>
        <end position="402"/>
    </location>
</feature>
<organism evidence="10 11">
    <name type="scientific">Saitozyma podzolica</name>
    <dbReference type="NCBI Taxonomy" id="1890683"/>
    <lineage>
        <taxon>Eukaryota</taxon>
        <taxon>Fungi</taxon>
        <taxon>Dikarya</taxon>
        <taxon>Basidiomycota</taxon>
        <taxon>Agaricomycotina</taxon>
        <taxon>Tremellomycetes</taxon>
        <taxon>Tremellales</taxon>
        <taxon>Trimorphomycetaceae</taxon>
        <taxon>Saitozyma</taxon>
    </lineage>
</organism>
<feature type="transmembrane region" description="Helical" evidence="8">
    <location>
        <begin position="244"/>
        <end position="266"/>
    </location>
</feature>
<feature type="transmembrane region" description="Helical" evidence="8">
    <location>
        <begin position="500"/>
        <end position="521"/>
    </location>
</feature>
<dbReference type="GO" id="GO:0016020">
    <property type="term" value="C:membrane"/>
    <property type="evidence" value="ECO:0007669"/>
    <property type="project" value="TreeGrafter"/>
</dbReference>
<keyword evidence="6 8" id="KW-0472">Membrane</keyword>
<dbReference type="SUPFAM" id="SSF103473">
    <property type="entry name" value="MFS general substrate transporter"/>
    <property type="match status" value="1"/>
</dbReference>
<comment type="subcellular location">
    <subcellularLocation>
        <location evidence="1">Endomembrane system</location>
        <topology evidence="1">Multi-pass membrane protein</topology>
    </subcellularLocation>
</comment>
<sequence length="529" mass="57640">MASSTNHPDLASMSEKTSRPTTPHSTQSTHQPHPSPLPHRTASGTEPIEPTVATGLSMIASQERSHHEEESHLAFAFLRKERPLPGKNLYYCMLFGLFLVMFLAGWNDASQGPLLPSLQDYYHVDYLIIAIIWLANFVGFLSAGITNVHIMDRLGFGIAATIGALSQGFGYVLMCWGGPYPLFVCAYLFVGFGLGLQDAQVNSLTSRLPDASTKMFLMHAVYGLGATVSPFVSTAFVQHEPTHVYYYFAVSLALAILTALVLALVFRGRTEDQVVGKRLPDGESSTEVQGGVPMTTTGTSVGVESGVVTPLEKEPRRQQQQQQRLPDEAREKLEGSGNKMKRIMRTPAIHFMAFYIMIYVGVEVTIGGWVTSFIVDERGGDSNSGYVTTGYFAGLTLGRVVPIPVTKLLGQHNAIYVYSAIAFALEFVVWFTNSIPGNAVAFAFIGFFLGPMYPIVMMVVTEIIPGELQAGSIGWIASLGQAGSAMMPFITGAISDRYGVWILQPLIIAFLVADVALWALVPRHRRVTA</sequence>
<proteinExistence type="inferred from homology"/>
<dbReference type="Proteomes" id="UP000279259">
    <property type="component" value="Unassembled WGS sequence"/>
</dbReference>
<feature type="transmembrane region" description="Helical" evidence="8">
    <location>
        <begin position="473"/>
        <end position="494"/>
    </location>
</feature>